<dbReference type="InterPro" id="IPR008972">
    <property type="entry name" value="Cupredoxin"/>
</dbReference>
<dbReference type="EMBL" id="AZFF01000018">
    <property type="protein sequence ID" value="KRL53498.1"/>
    <property type="molecule type" value="Genomic_DNA"/>
</dbReference>
<dbReference type="SUPFAM" id="SSF49503">
    <property type="entry name" value="Cupredoxins"/>
    <property type="match status" value="1"/>
</dbReference>
<name>A0A0R1RFK9_9LACO</name>
<dbReference type="Proteomes" id="UP000051999">
    <property type="component" value="Unassembled WGS sequence"/>
</dbReference>
<proteinExistence type="predicted"/>
<accession>A0A0R1RFK9</accession>
<dbReference type="Pfam" id="PF13473">
    <property type="entry name" value="Cupredoxin_1"/>
    <property type="match status" value="1"/>
</dbReference>
<feature type="domain" description="EfeO-type cupredoxin-like" evidence="1">
    <location>
        <begin position="14"/>
        <end position="122"/>
    </location>
</feature>
<sequence length="123" mass="13609">MDKVLVLIGGLALIAFISWWFFGKHQSAAVNAQVTEKQQRARVSVDGGYTPSTLVLKKGIPAQVTFNRKDPSNCLEQVVFEDFGINQFLPQGQDQIIDIDTSKAGEFNYACGMNMFHGKVVVK</sequence>
<dbReference type="Gene3D" id="2.60.40.420">
    <property type="entry name" value="Cupredoxins - blue copper proteins"/>
    <property type="match status" value="1"/>
</dbReference>
<evidence type="ECO:0000313" key="2">
    <source>
        <dbReference type="EMBL" id="KRL53498.1"/>
    </source>
</evidence>
<dbReference type="RefSeq" id="WP_017260398.1">
    <property type="nucleotide sequence ID" value="NZ_AUAW01000021.1"/>
</dbReference>
<reference evidence="2 3" key="1">
    <citation type="journal article" date="2015" name="Genome Announc.">
        <title>Expanding the biotechnology potential of lactobacilli through comparative genomics of 213 strains and associated genera.</title>
        <authorList>
            <person name="Sun Z."/>
            <person name="Harris H.M."/>
            <person name="McCann A."/>
            <person name="Guo C."/>
            <person name="Argimon S."/>
            <person name="Zhang W."/>
            <person name="Yang X."/>
            <person name="Jeffery I.B."/>
            <person name="Cooney J.C."/>
            <person name="Kagawa T.F."/>
            <person name="Liu W."/>
            <person name="Song Y."/>
            <person name="Salvetti E."/>
            <person name="Wrobel A."/>
            <person name="Rasinkangas P."/>
            <person name="Parkhill J."/>
            <person name="Rea M.C."/>
            <person name="O'Sullivan O."/>
            <person name="Ritari J."/>
            <person name="Douillard F.P."/>
            <person name="Paul Ross R."/>
            <person name="Yang R."/>
            <person name="Briner A.E."/>
            <person name="Felis G.E."/>
            <person name="de Vos W.M."/>
            <person name="Barrangou R."/>
            <person name="Klaenhammer T.R."/>
            <person name="Caufield P.W."/>
            <person name="Cui Y."/>
            <person name="Zhang H."/>
            <person name="O'Toole P.W."/>
        </authorList>
    </citation>
    <scope>NUCLEOTIDE SEQUENCE [LARGE SCALE GENOMIC DNA]</scope>
    <source>
        <strain evidence="2 3">DSM 15814</strain>
    </source>
</reference>
<dbReference type="InterPro" id="IPR028096">
    <property type="entry name" value="EfeO_Cupredoxin"/>
</dbReference>
<dbReference type="PATRIC" id="fig|1114972.6.peg.1047"/>
<keyword evidence="3" id="KW-1185">Reference proteome</keyword>
<dbReference type="STRING" id="1114972.FD35_GL001034"/>
<evidence type="ECO:0000313" key="3">
    <source>
        <dbReference type="Proteomes" id="UP000051999"/>
    </source>
</evidence>
<dbReference type="eggNOG" id="COG4633">
    <property type="taxonomic scope" value="Bacteria"/>
</dbReference>
<dbReference type="AlphaFoldDB" id="A0A0R1RFK9"/>
<protein>
    <recommendedName>
        <fullName evidence="1">EfeO-type cupredoxin-like domain-containing protein</fullName>
    </recommendedName>
</protein>
<organism evidence="2 3">
    <name type="scientific">Furfurilactobacillus rossiae DSM 15814</name>
    <dbReference type="NCBI Taxonomy" id="1114972"/>
    <lineage>
        <taxon>Bacteria</taxon>
        <taxon>Bacillati</taxon>
        <taxon>Bacillota</taxon>
        <taxon>Bacilli</taxon>
        <taxon>Lactobacillales</taxon>
        <taxon>Lactobacillaceae</taxon>
        <taxon>Furfurilactobacillus</taxon>
    </lineage>
</organism>
<comment type="caution">
    <text evidence="2">The sequence shown here is derived from an EMBL/GenBank/DDBJ whole genome shotgun (WGS) entry which is preliminary data.</text>
</comment>
<evidence type="ECO:0000259" key="1">
    <source>
        <dbReference type="Pfam" id="PF13473"/>
    </source>
</evidence>
<gene>
    <name evidence="2" type="ORF">FD35_GL001034</name>
</gene>
<dbReference type="OrthoDB" id="9800141at2"/>